<dbReference type="PANTHER" id="PTHR40761">
    <property type="entry name" value="CONSERVED INTEGRAL MEMBRANE ALANINE VALINE AND LEUCINE RICH PROTEIN-RELATED"/>
    <property type="match status" value="1"/>
</dbReference>
<feature type="transmembrane region" description="Helical" evidence="1">
    <location>
        <begin position="156"/>
        <end position="177"/>
    </location>
</feature>
<feature type="transmembrane region" description="Helical" evidence="1">
    <location>
        <begin position="215"/>
        <end position="236"/>
    </location>
</feature>
<dbReference type="EMBL" id="FMUH01000004">
    <property type="protein sequence ID" value="SCX52504.1"/>
    <property type="molecule type" value="Genomic_DNA"/>
</dbReference>
<sequence length="281" mass="27162">MLVSALALVAAALCSGAAAVLQASAVGRSSAERVAGFLGGLARDPRYLVGTALVGVSFLASLVAVRALPLFLVQAGRASSLGVTAVLAAVLLGSRLRAREVVALVALAGGLVGVAVAAQPSVAEQVPTWVSWCALAAAGLSAVAVAVGTRLGASGAALGVLAGVAFGVLSLAARVLAPVTVPGVLGDPAAWAVGVAGLTGLVAGALALQRGAVVVVTATMVASESVLGAGLGLAVGDQTVPGLGWLAVLGFVVTVGAAICLARFGVPTVPADELLDEHHRQ</sequence>
<feature type="transmembrane region" description="Helical" evidence="1">
    <location>
        <begin position="47"/>
        <end position="68"/>
    </location>
</feature>
<keyword evidence="2" id="KW-0732">Signal</keyword>
<keyword evidence="1" id="KW-0812">Transmembrane</keyword>
<dbReference type="STRING" id="1960309.SAMN03159343_2789"/>
<feature type="transmembrane region" description="Helical" evidence="1">
    <location>
        <begin position="242"/>
        <end position="262"/>
    </location>
</feature>
<dbReference type="Proteomes" id="UP000198981">
    <property type="component" value="Unassembled WGS sequence"/>
</dbReference>
<gene>
    <name evidence="3" type="ORF">SAMN03159343_2789</name>
</gene>
<evidence type="ECO:0000256" key="2">
    <source>
        <dbReference type="SAM" id="SignalP"/>
    </source>
</evidence>
<feature type="transmembrane region" description="Helical" evidence="1">
    <location>
        <begin position="129"/>
        <end position="149"/>
    </location>
</feature>
<keyword evidence="4" id="KW-1185">Reference proteome</keyword>
<evidence type="ECO:0000313" key="4">
    <source>
        <dbReference type="Proteomes" id="UP000198981"/>
    </source>
</evidence>
<evidence type="ECO:0000256" key="1">
    <source>
        <dbReference type="SAM" id="Phobius"/>
    </source>
</evidence>
<feature type="transmembrane region" description="Helical" evidence="1">
    <location>
        <begin position="101"/>
        <end position="123"/>
    </location>
</feature>
<reference evidence="4" key="1">
    <citation type="submission" date="2016-10" db="EMBL/GenBank/DDBJ databases">
        <authorList>
            <person name="Varghese N."/>
            <person name="Submissions S."/>
        </authorList>
    </citation>
    <scope>NUCLEOTIDE SEQUENCE [LARGE SCALE GENOMIC DNA]</scope>
    <source>
        <strain evidence="4">DSM 45722</strain>
    </source>
</reference>
<proteinExistence type="predicted"/>
<dbReference type="AlphaFoldDB" id="A0A1G4YGL6"/>
<evidence type="ECO:0008006" key="5">
    <source>
        <dbReference type="Google" id="ProtNLM"/>
    </source>
</evidence>
<keyword evidence="1" id="KW-0472">Membrane</keyword>
<organism evidence="3 4">
    <name type="scientific">Klenkia marina</name>
    <dbReference type="NCBI Taxonomy" id="1960309"/>
    <lineage>
        <taxon>Bacteria</taxon>
        <taxon>Bacillati</taxon>
        <taxon>Actinomycetota</taxon>
        <taxon>Actinomycetes</taxon>
        <taxon>Geodermatophilales</taxon>
        <taxon>Geodermatophilaceae</taxon>
        <taxon>Klenkia</taxon>
    </lineage>
</organism>
<evidence type="ECO:0000313" key="3">
    <source>
        <dbReference type="EMBL" id="SCX52504.1"/>
    </source>
</evidence>
<accession>A0A1G4YGL6</accession>
<name>A0A1G4YGL6_9ACTN</name>
<feature type="signal peptide" evidence="2">
    <location>
        <begin position="1"/>
        <end position="19"/>
    </location>
</feature>
<keyword evidence="1" id="KW-1133">Transmembrane helix</keyword>
<dbReference type="PANTHER" id="PTHR40761:SF1">
    <property type="entry name" value="CONSERVED INTEGRAL MEMBRANE ALANINE VALINE AND LEUCINE RICH PROTEIN-RELATED"/>
    <property type="match status" value="1"/>
</dbReference>
<feature type="transmembrane region" description="Helical" evidence="1">
    <location>
        <begin position="189"/>
        <end position="208"/>
    </location>
</feature>
<feature type="chain" id="PRO_5039298074" description="Magnesium transporter NIPA" evidence="2">
    <location>
        <begin position="20"/>
        <end position="281"/>
    </location>
</feature>
<protein>
    <recommendedName>
        <fullName evidence="5">Magnesium transporter NIPA</fullName>
    </recommendedName>
</protein>